<reference evidence="1 2" key="1">
    <citation type="journal article" date="2016" name="Nat. Commun.">
        <title>Thousands of microbial genomes shed light on interconnected biogeochemical processes in an aquifer system.</title>
        <authorList>
            <person name="Anantharaman K."/>
            <person name="Brown C.T."/>
            <person name="Hug L.A."/>
            <person name="Sharon I."/>
            <person name="Castelle C.J."/>
            <person name="Probst A.J."/>
            <person name="Thomas B.C."/>
            <person name="Singh A."/>
            <person name="Wilkins M.J."/>
            <person name="Karaoz U."/>
            <person name="Brodie E.L."/>
            <person name="Williams K.H."/>
            <person name="Hubbard S.S."/>
            <person name="Banfield J.F."/>
        </authorList>
    </citation>
    <scope>NUCLEOTIDE SEQUENCE [LARGE SCALE GENOMIC DNA]</scope>
</reference>
<proteinExistence type="predicted"/>
<name>A0A1F6EHH7_9BACT</name>
<dbReference type="InterPro" id="IPR043731">
    <property type="entry name" value="DUF5674"/>
</dbReference>
<comment type="caution">
    <text evidence="1">The sequence shown here is derived from an EMBL/GenBank/DDBJ whole genome shotgun (WGS) entry which is preliminary data.</text>
</comment>
<dbReference type="EMBL" id="MFLY01000011">
    <property type="protein sequence ID" value="OGG73105.1"/>
    <property type="molecule type" value="Genomic_DNA"/>
</dbReference>
<evidence type="ECO:0000313" key="1">
    <source>
        <dbReference type="EMBL" id="OGG73105.1"/>
    </source>
</evidence>
<dbReference type="Pfam" id="PF18924">
    <property type="entry name" value="DUF5674"/>
    <property type="match status" value="1"/>
</dbReference>
<dbReference type="AlphaFoldDB" id="A0A1F6EHH7"/>
<dbReference type="Proteomes" id="UP000177306">
    <property type="component" value="Unassembled WGS sequence"/>
</dbReference>
<protein>
    <submittedName>
        <fullName evidence="1">Uncharacterized protein</fullName>
    </submittedName>
</protein>
<evidence type="ECO:0000313" key="2">
    <source>
        <dbReference type="Proteomes" id="UP000177306"/>
    </source>
</evidence>
<organism evidence="1 2">
    <name type="scientific">Candidatus Kaiserbacteria bacterium RIFCSPLOWO2_01_FULL_53_17</name>
    <dbReference type="NCBI Taxonomy" id="1798511"/>
    <lineage>
        <taxon>Bacteria</taxon>
        <taxon>Candidatus Kaiseribacteriota</taxon>
    </lineage>
</organism>
<sequence>MVVVREPITRAQALLIAKEIYHDMVKGVIDIEQSIIALGGEYHIDAEQKLLEEGSRQSDVWFNVYPLREDETWIEFTSLINVRPQAGNKSMTIEDRMLRDTIRVIVERLII</sequence>
<accession>A0A1F6EHH7</accession>
<gene>
    <name evidence="1" type="ORF">A3A38_00435</name>
</gene>